<evidence type="ECO:0000313" key="2">
    <source>
        <dbReference type="EMBL" id="HJF08235.1"/>
    </source>
</evidence>
<dbReference type="Pfam" id="PF14905">
    <property type="entry name" value="OMP_b-brl_3"/>
    <property type="match status" value="1"/>
</dbReference>
<gene>
    <name evidence="2" type="ORF">K8U81_08615</name>
</gene>
<name>A0A921FFC6_9BACT</name>
<reference evidence="2" key="1">
    <citation type="journal article" date="2021" name="PeerJ">
        <title>Extensive microbial diversity within the chicken gut microbiome revealed by metagenomics and culture.</title>
        <authorList>
            <person name="Gilroy R."/>
            <person name="Ravi A."/>
            <person name="Getino M."/>
            <person name="Pursley I."/>
            <person name="Horton D.L."/>
            <person name="Alikhan N.F."/>
            <person name="Baker D."/>
            <person name="Gharbi K."/>
            <person name="Hall N."/>
            <person name="Watson M."/>
            <person name="Adriaenssens E.M."/>
            <person name="Foster-Nyarko E."/>
            <person name="Jarju S."/>
            <person name="Secka A."/>
            <person name="Antonio M."/>
            <person name="Oren A."/>
            <person name="Chaudhuri R.R."/>
            <person name="La Ragione R."/>
            <person name="Hildebrand F."/>
            <person name="Pallen M.J."/>
        </authorList>
    </citation>
    <scope>NUCLEOTIDE SEQUENCE</scope>
    <source>
        <strain evidence="2">CHK165-8395</strain>
    </source>
</reference>
<keyword evidence="2" id="KW-0675">Receptor</keyword>
<evidence type="ECO:0000313" key="3">
    <source>
        <dbReference type="Proteomes" id="UP000718012"/>
    </source>
</evidence>
<feature type="domain" description="Outer membrane protein beta-barrel" evidence="1">
    <location>
        <begin position="370"/>
        <end position="751"/>
    </location>
</feature>
<dbReference type="SUPFAM" id="SSF56935">
    <property type="entry name" value="Porins"/>
    <property type="match status" value="1"/>
</dbReference>
<reference evidence="2" key="2">
    <citation type="submission" date="2021-09" db="EMBL/GenBank/DDBJ databases">
        <authorList>
            <person name="Gilroy R."/>
        </authorList>
    </citation>
    <scope>NUCLEOTIDE SEQUENCE</scope>
    <source>
        <strain evidence="2">CHK165-8395</strain>
    </source>
</reference>
<dbReference type="SUPFAM" id="SSF49464">
    <property type="entry name" value="Carboxypeptidase regulatory domain-like"/>
    <property type="match status" value="1"/>
</dbReference>
<protein>
    <submittedName>
        <fullName evidence="2">TonB-dependent receptor family protein</fullName>
    </submittedName>
</protein>
<dbReference type="InterPro" id="IPR008969">
    <property type="entry name" value="CarboxyPept-like_regulatory"/>
</dbReference>
<organism evidence="2 3">
    <name type="scientific">Phocaeicola coprocola</name>
    <dbReference type="NCBI Taxonomy" id="310298"/>
    <lineage>
        <taxon>Bacteria</taxon>
        <taxon>Pseudomonadati</taxon>
        <taxon>Bacteroidota</taxon>
        <taxon>Bacteroidia</taxon>
        <taxon>Bacteroidales</taxon>
        <taxon>Bacteroidaceae</taxon>
        <taxon>Phocaeicola</taxon>
    </lineage>
</organism>
<comment type="caution">
    <text evidence="2">The sequence shown here is derived from an EMBL/GenBank/DDBJ whole genome shotgun (WGS) entry which is preliminary data.</text>
</comment>
<proteinExistence type="predicted"/>
<dbReference type="EMBL" id="DYXD01000192">
    <property type="protein sequence ID" value="HJF08235.1"/>
    <property type="molecule type" value="Genomic_DNA"/>
</dbReference>
<sequence>MKKLKIGLVLFAGTFAFQELTAQNISGKLVDENNQPLPYANVVLLSLPDSTFISGTISNENGSFTLQATSEKQIVRISSIGYATIYKPIHPTDMGIVQLTSDAQLLGEVIVKGNLPVTRMKGDAMVTSVENSVLSKAGSANDVLGKIPGITKTQDSYEVFGKGTPLIYINGRKLNDLTELEQLNADEIKNVEVIRNPGSRYDATVKAVIRIQTVKRQGEGFGFNLRSSYYQSKNTDWIEQANLNYRHHDLDIFGSIYFSSMKYIQDYTVILKKRGTQEWTHNMNSFNDNLSKILEGNIGFNYQINDKHTLGMKYQPNKQLSSDGSRETYTHVTTDNQLYDEIYSTANNYTDDDWGHEINAYYNGIVGTANIDFNIDYFQNGSREYSNVKELSEKYEDRDVHSIGDVKNRLVAGKLIVSLPLGKGTLAVGSEVTYTHRNDDYLNEENYVPTSYSKLEEINAAGFAEYSQNFPWGDWSVGVRYEHDKFDYFENNQHIDEQSRTFDNVFPHLSFSTKWGNIQTQLSYTAKTVRPSYQQLSNNVSYSDRFTQQKGTPTLRPTIIHDLSLAAVWKWLQLSLSYSQTKNWILYWGELTEEDGSQTMLSYRNWNKSIPTFSAFLSASPKIGCWSPMIGIGVKKQWLTVESFSKPFDMKTPVYVANFNNTIELPKEFIIGLDANIQSKGAYQNIYIEHPTGSINLSVRKSFLKDALSVELKGSDLLDTNKDYYHLYSGDYNIYQKNSYDNREFSVTIRYKFNTAKSKYKGTGAGESQKNRM</sequence>
<dbReference type="Proteomes" id="UP000718012">
    <property type="component" value="Unassembled WGS sequence"/>
</dbReference>
<dbReference type="InterPro" id="IPR041700">
    <property type="entry name" value="OMP_b-brl_3"/>
</dbReference>
<dbReference type="Pfam" id="PF13715">
    <property type="entry name" value="CarbopepD_reg_2"/>
    <property type="match status" value="1"/>
</dbReference>
<dbReference type="Gene3D" id="2.170.130.10">
    <property type="entry name" value="TonB-dependent receptor, plug domain"/>
    <property type="match status" value="1"/>
</dbReference>
<dbReference type="InterPro" id="IPR037066">
    <property type="entry name" value="Plug_dom_sf"/>
</dbReference>
<dbReference type="AlphaFoldDB" id="A0A921FFC6"/>
<accession>A0A921FFC6</accession>
<evidence type="ECO:0000259" key="1">
    <source>
        <dbReference type="Pfam" id="PF14905"/>
    </source>
</evidence>